<keyword evidence="6" id="KW-1185">Reference proteome</keyword>
<dbReference type="RefSeq" id="WP_095977187.1">
    <property type="nucleotide sequence ID" value="NZ_CP022163.1"/>
</dbReference>
<dbReference type="Gene3D" id="1.20.1050.10">
    <property type="match status" value="1"/>
</dbReference>
<keyword evidence="2 5" id="KW-0808">Transferase</keyword>
<evidence type="ECO:0000256" key="1">
    <source>
        <dbReference type="ARBA" id="ARBA00012452"/>
    </source>
</evidence>
<feature type="domain" description="GST N-terminal" evidence="3">
    <location>
        <begin position="1"/>
        <end position="80"/>
    </location>
</feature>
<dbReference type="InterPro" id="IPR040079">
    <property type="entry name" value="Glutathione_S-Trfase"/>
</dbReference>
<dbReference type="PROSITE" id="PS50404">
    <property type="entry name" value="GST_NTER"/>
    <property type="match status" value="1"/>
</dbReference>
<dbReference type="GO" id="GO:0043295">
    <property type="term" value="F:glutathione binding"/>
    <property type="evidence" value="ECO:0007669"/>
    <property type="project" value="TreeGrafter"/>
</dbReference>
<dbReference type="GO" id="GO:0006749">
    <property type="term" value="P:glutathione metabolic process"/>
    <property type="evidence" value="ECO:0007669"/>
    <property type="project" value="TreeGrafter"/>
</dbReference>
<name>A0A250IC36_9BACT</name>
<dbReference type="InterPro" id="IPR036249">
    <property type="entry name" value="Thioredoxin-like_sf"/>
</dbReference>
<dbReference type="AlphaFoldDB" id="A0A250IC36"/>
<dbReference type="Pfam" id="PF13417">
    <property type="entry name" value="GST_N_3"/>
    <property type="match status" value="1"/>
</dbReference>
<dbReference type="CDD" id="cd03053">
    <property type="entry name" value="GST_N_Phi"/>
    <property type="match status" value="1"/>
</dbReference>
<evidence type="ECO:0000259" key="4">
    <source>
        <dbReference type="PROSITE" id="PS50405"/>
    </source>
</evidence>
<dbReference type="SFLD" id="SFLDG01154">
    <property type="entry name" value="Main.5:_Phi-like"/>
    <property type="match status" value="1"/>
</dbReference>
<gene>
    <name evidence="5" type="ORF">MEBOL_001964</name>
</gene>
<dbReference type="Gene3D" id="3.40.30.10">
    <property type="entry name" value="Glutaredoxin"/>
    <property type="match status" value="1"/>
</dbReference>
<organism evidence="5 6">
    <name type="scientific">Melittangium boletus DSM 14713</name>
    <dbReference type="NCBI Taxonomy" id="1294270"/>
    <lineage>
        <taxon>Bacteria</taxon>
        <taxon>Pseudomonadati</taxon>
        <taxon>Myxococcota</taxon>
        <taxon>Myxococcia</taxon>
        <taxon>Myxococcales</taxon>
        <taxon>Cystobacterineae</taxon>
        <taxon>Archangiaceae</taxon>
        <taxon>Melittangium</taxon>
    </lineage>
</organism>
<evidence type="ECO:0000313" key="6">
    <source>
        <dbReference type="Proteomes" id="UP000217289"/>
    </source>
</evidence>
<dbReference type="InterPro" id="IPR010987">
    <property type="entry name" value="Glutathione-S-Trfase_C-like"/>
</dbReference>
<dbReference type="SUPFAM" id="SSF47616">
    <property type="entry name" value="GST C-terminal domain-like"/>
    <property type="match status" value="1"/>
</dbReference>
<evidence type="ECO:0000256" key="2">
    <source>
        <dbReference type="ARBA" id="ARBA00022679"/>
    </source>
</evidence>
<dbReference type="SUPFAM" id="SSF52833">
    <property type="entry name" value="Thioredoxin-like"/>
    <property type="match status" value="1"/>
</dbReference>
<dbReference type="PANTHER" id="PTHR43900">
    <property type="entry name" value="GLUTATHIONE S-TRANSFERASE RHO"/>
    <property type="match status" value="1"/>
</dbReference>
<accession>A0A250IC36</accession>
<dbReference type="InterPro" id="IPR004045">
    <property type="entry name" value="Glutathione_S-Trfase_N"/>
</dbReference>
<dbReference type="InterPro" id="IPR036282">
    <property type="entry name" value="Glutathione-S-Trfase_C_sf"/>
</dbReference>
<dbReference type="PANTHER" id="PTHR43900:SF3">
    <property type="entry name" value="GLUTATHIONE S-TRANSFERASE RHO"/>
    <property type="match status" value="1"/>
</dbReference>
<dbReference type="EMBL" id="CP022163">
    <property type="protein sequence ID" value="ATB28516.1"/>
    <property type="molecule type" value="Genomic_DNA"/>
</dbReference>
<evidence type="ECO:0000259" key="3">
    <source>
        <dbReference type="PROSITE" id="PS50404"/>
    </source>
</evidence>
<proteinExistence type="predicted"/>
<protein>
    <recommendedName>
        <fullName evidence="1">glutathione transferase</fullName>
        <ecNumber evidence="1">2.5.1.18</ecNumber>
    </recommendedName>
</protein>
<dbReference type="KEGG" id="mbd:MEBOL_001964"/>
<dbReference type="EC" id="2.5.1.18" evidence="1"/>
<evidence type="ECO:0000313" key="5">
    <source>
        <dbReference type="EMBL" id="ATB28516.1"/>
    </source>
</evidence>
<dbReference type="GO" id="GO:0005737">
    <property type="term" value="C:cytoplasm"/>
    <property type="evidence" value="ECO:0007669"/>
    <property type="project" value="TreeGrafter"/>
</dbReference>
<dbReference type="SFLD" id="SFLDG00358">
    <property type="entry name" value="Main_(cytGST)"/>
    <property type="match status" value="1"/>
</dbReference>
<dbReference type="FunFam" id="1.20.1050.10:FF:000004">
    <property type="entry name" value="Glutathione S-transferase F2"/>
    <property type="match status" value="1"/>
</dbReference>
<dbReference type="Pfam" id="PF00043">
    <property type="entry name" value="GST_C"/>
    <property type="match status" value="1"/>
</dbReference>
<dbReference type="SFLD" id="SFLDS00019">
    <property type="entry name" value="Glutathione_Transferase_(cytos"/>
    <property type="match status" value="1"/>
</dbReference>
<dbReference type="Proteomes" id="UP000217289">
    <property type="component" value="Chromosome"/>
</dbReference>
<dbReference type="FunFam" id="3.40.30.10:FF:000016">
    <property type="entry name" value="Glutathione S-transferase F2"/>
    <property type="match status" value="1"/>
</dbReference>
<reference evidence="5 6" key="1">
    <citation type="submission" date="2017-06" db="EMBL/GenBank/DDBJ databases">
        <authorList>
            <person name="Kim H.J."/>
            <person name="Triplett B.A."/>
        </authorList>
    </citation>
    <scope>NUCLEOTIDE SEQUENCE [LARGE SCALE GENOMIC DNA]</scope>
    <source>
        <strain evidence="5 6">DSM 14713</strain>
    </source>
</reference>
<dbReference type="PROSITE" id="PS50405">
    <property type="entry name" value="GST_CTER"/>
    <property type="match status" value="1"/>
</dbReference>
<feature type="domain" description="GST C-terminal" evidence="4">
    <location>
        <begin position="85"/>
        <end position="203"/>
    </location>
</feature>
<dbReference type="InterPro" id="IPR004046">
    <property type="entry name" value="GST_C"/>
</dbReference>
<dbReference type="OrthoDB" id="9782992at2"/>
<sequence length="203" mass="22877">MKVYGHPMSTCTRKVLTTLAEKNHVAEFVMVDITKGHQKSPEYLAKHPFGVIPFLEDDGFSMYESRAIIRYLDARLPGPKLTPSDSPSLGRMEQWISVEQSNFSPHCMAIVFETVFRREGRPDQAKVEKGRDGCARALDVVDRALSTQGYLAGDLFSLADICWLPYLQYLVSTPQGGLIAERPHVASWWKRISGRPAWQHVNG</sequence>
<dbReference type="GO" id="GO:0004364">
    <property type="term" value="F:glutathione transferase activity"/>
    <property type="evidence" value="ECO:0007669"/>
    <property type="project" value="UniProtKB-EC"/>
</dbReference>